<dbReference type="GO" id="GO:0005975">
    <property type="term" value="P:carbohydrate metabolic process"/>
    <property type="evidence" value="ECO:0007669"/>
    <property type="project" value="UniProtKB-ARBA"/>
</dbReference>
<proteinExistence type="predicted"/>
<feature type="non-terminal residue" evidence="2">
    <location>
        <position position="1"/>
    </location>
</feature>
<dbReference type="InterPro" id="IPR013783">
    <property type="entry name" value="Ig-like_fold"/>
</dbReference>
<dbReference type="InterPro" id="IPR026891">
    <property type="entry name" value="Fn3-like"/>
</dbReference>
<name>A0A939FFL7_9ACTN</name>
<keyword evidence="3" id="KW-1185">Reference proteome</keyword>
<evidence type="ECO:0000313" key="2">
    <source>
        <dbReference type="EMBL" id="MBO0517798.1"/>
    </source>
</evidence>
<evidence type="ECO:0000313" key="3">
    <source>
        <dbReference type="Proteomes" id="UP000664167"/>
    </source>
</evidence>
<feature type="domain" description="Fibronectin type III-like" evidence="1">
    <location>
        <begin position="1"/>
        <end position="40"/>
    </location>
</feature>
<dbReference type="EMBL" id="JAFLRJ010000862">
    <property type="protein sequence ID" value="MBO0517798.1"/>
    <property type="molecule type" value="Genomic_DNA"/>
</dbReference>
<sequence>GETVTAVVNVPARAVRHWSTDAHGWRTETGVYQVHAGRSAADLPLTAAVDIGERP</sequence>
<comment type="caution">
    <text evidence="2">The sequence shown here is derived from an EMBL/GenBank/DDBJ whole genome shotgun (WGS) entry which is preliminary data.</text>
</comment>
<dbReference type="Pfam" id="PF14310">
    <property type="entry name" value="Fn3-like"/>
    <property type="match status" value="1"/>
</dbReference>
<reference evidence="2" key="1">
    <citation type="submission" date="2021-03" db="EMBL/GenBank/DDBJ databases">
        <title>Streptomyces poriferae sp. nov., a novel marine sponge-derived Actinobacteria species with anti-MRSA activity.</title>
        <authorList>
            <person name="Sandoval-Powers M."/>
            <person name="Kralova S."/>
            <person name="Nguyen G.-S."/>
            <person name="Fawwal D."/>
            <person name="Degnes K."/>
            <person name="Klinkenberg G."/>
            <person name="Sletta H."/>
            <person name="Wentzel A."/>
            <person name="Liles M.R."/>
        </authorList>
    </citation>
    <scope>NUCLEOTIDE SEQUENCE</scope>
    <source>
        <strain evidence="2">DSM 41794</strain>
    </source>
</reference>
<evidence type="ECO:0000259" key="1">
    <source>
        <dbReference type="Pfam" id="PF14310"/>
    </source>
</evidence>
<dbReference type="Proteomes" id="UP000664167">
    <property type="component" value="Unassembled WGS sequence"/>
</dbReference>
<organism evidence="2 3">
    <name type="scientific">Streptomyces beijiangensis</name>
    <dbReference type="NCBI Taxonomy" id="163361"/>
    <lineage>
        <taxon>Bacteria</taxon>
        <taxon>Bacillati</taxon>
        <taxon>Actinomycetota</taxon>
        <taxon>Actinomycetes</taxon>
        <taxon>Kitasatosporales</taxon>
        <taxon>Streptomycetaceae</taxon>
        <taxon>Streptomyces</taxon>
    </lineage>
</organism>
<accession>A0A939FFL7</accession>
<protein>
    <submittedName>
        <fullName evidence="2">Fibronectin type III-like domain-contianing protein</fullName>
    </submittedName>
</protein>
<gene>
    <name evidence="2" type="ORF">J0695_39540</name>
</gene>
<dbReference type="Gene3D" id="2.60.40.10">
    <property type="entry name" value="Immunoglobulins"/>
    <property type="match status" value="1"/>
</dbReference>
<dbReference type="AlphaFoldDB" id="A0A939FFL7"/>